<feature type="chain" id="PRO_5011462173" evidence="2">
    <location>
        <begin position="19"/>
        <end position="127"/>
    </location>
</feature>
<keyword evidence="2" id="KW-0732">Signal</keyword>
<organism evidence="3 4">
    <name type="scientific">Desulfuromusa kysingii</name>
    <dbReference type="NCBI Taxonomy" id="37625"/>
    <lineage>
        <taxon>Bacteria</taxon>
        <taxon>Pseudomonadati</taxon>
        <taxon>Thermodesulfobacteriota</taxon>
        <taxon>Desulfuromonadia</taxon>
        <taxon>Desulfuromonadales</taxon>
        <taxon>Geopsychrobacteraceae</taxon>
        <taxon>Desulfuromusa</taxon>
    </lineage>
</organism>
<feature type="coiled-coil region" evidence="1">
    <location>
        <begin position="27"/>
        <end position="66"/>
    </location>
</feature>
<sequence length="127" mass="14356">MKSIVILLFLLFPVVAAAQDQPDMGKMMEALQEMQQCMATVDQEELRIFEQEAEEMEAMLQSLCQQGKRDQAQKEAIKFGKKTMKNPTLIKMQKCGEMAQGFVPEGAIEGMNDSFDPSKNHVCDDFD</sequence>
<dbReference type="RefSeq" id="WP_092350745.1">
    <property type="nucleotide sequence ID" value="NZ_FNQN01000013.1"/>
</dbReference>
<keyword evidence="1" id="KW-0175">Coiled coil</keyword>
<evidence type="ECO:0000313" key="4">
    <source>
        <dbReference type="Proteomes" id="UP000199409"/>
    </source>
</evidence>
<protein>
    <submittedName>
        <fullName evidence="3">Uncharacterized protein</fullName>
    </submittedName>
</protein>
<feature type="signal peptide" evidence="2">
    <location>
        <begin position="1"/>
        <end position="18"/>
    </location>
</feature>
<reference evidence="3 4" key="1">
    <citation type="submission" date="2016-10" db="EMBL/GenBank/DDBJ databases">
        <authorList>
            <person name="de Groot N.N."/>
        </authorList>
    </citation>
    <scope>NUCLEOTIDE SEQUENCE [LARGE SCALE GENOMIC DNA]</scope>
    <source>
        <strain evidence="3 4">DSM 7343</strain>
    </source>
</reference>
<evidence type="ECO:0000256" key="2">
    <source>
        <dbReference type="SAM" id="SignalP"/>
    </source>
</evidence>
<dbReference type="AlphaFoldDB" id="A0A1H4E537"/>
<gene>
    <name evidence="3" type="ORF">SAMN05660420_03233</name>
</gene>
<proteinExistence type="predicted"/>
<dbReference type="EMBL" id="FNQN01000013">
    <property type="protein sequence ID" value="SEA80155.1"/>
    <property type="molecule type" value="Genomic_DNA"/>
</dbReference>
<keyword evidence="4" id="KW-1185">Reference proteome</keyword>
<evidence type="ECO:0000313" key="3">
    <source>
        <dbReference type="EMBL" id="SEA80155.1"/>
    </source>
</evidence>
<dbReference type="OrthoDB" id="5568663at2"/>
<dbReference type="Proteomes" id="UP000199409">
    <property type="component" value="Unassembled WGS sequence"/>
</dbReference>
<accession>A0A1H4E537</accession>
<name>A0A1H4E537_9BACT</name>
<evidence type="ECO:0000256" key="1">
    <source>
        <dbReference type="SAM" id="Coils"/>
    </source>
</evidence>